<dbReference type="Proteomes" id="UP001153714">
    <property type="component" value="Chromosome 6"/>
</dbReference>
<name>A0A9N9RD75_9NEOP</name>
<feature type="domain" description="ZAD" evidence="1">
    <location>
        <begin position="9"/>
        <end position="86"/>
    </location>
</feature>
<evidence type="ECO:0000313" key="3">
    <source>
        <dbReference type="Proteomes" id="UP001153714"/>
    </source>
</evidence>
<dbReference type="AlphaFoldDB" id="A0A9N9RD75"/>
<evidence type="ECO:0000259" key="1">
    <source>
        <dbReference type="SMART" id="SM00868"/>
    </source>
</evidence>
<organism evidence="2 3">
    <name type="scientific">Diatraea saccharalis</name>
    <name type="common">sugarcane borer</name>
    <dbReference type="NCBI Taxonomy" id="40085"/>
    <lineage>
        <taxon>Eukaryota</taxon>
        <taxon>Metazoa</taxon>
        <taxon>Ecdysozoa</taxon>
        <taxon>Arthropoda</taxon>
        <taxon>Hexapoda</taxon>
        <taxon>Insecta</taxon>
        <taxon>Pterygota</taxon>
        <taxon>Neoptera</taxon>
        <taxon>Endopterygota</taxon>
        <taxon>Lepidoptera</taxon>
        <taxon>Glossata</taxon>
        <taxon>Ditrysia</taxon>
        <taxon>Pyraloidea</taxon>
        <taxon>Crambidae</taxon>
        <taxon>Crambinae</taxon>
        <taxon>Diatraea</taxon>
    </lineage>
</organism>
<dbReference type="SMART" id="SM00868">
    <property type="entry name" value="zf-AD"/>
    <property type="match status" value="1"/>
</dbReference>
<proteinExistence type="predicted"/>
<dbReference type="OrthoDB" id="4748970at2759"/>
<evidence type="ECO:0000313" key="2">
    <source>
        <dbReference type="EMBL" id="CAG9794372.1"/>
    </source>
</evidence>
<dbReference type="InterPro" id="IPR012934">
    <property type="entry name" value="Znf_AD"/>
</dbReference>
<reference evidence="2" key="2">
    <citation type="submission" date="2022-10" db="EMBL/GenBank/DDBJ databases">
        <authorList>
            <consortium name="ENA_rothamsted_submissions"/>
            <consortium name="culmorum"/>
            <person name="King R."/>
        </authorList>
    </citation>
    <scope>NUCLEOTIDE SEQUENCE</scope>
</reference>
<accession>A0A9N9RD75</accession>
<keyword evidence="3" id="KW-1185">Reference proteome</keyword>
<dbReference type="GO" id="GO:0005634">
    <property type="term" value="C:nucleus"/>
    <property type="evidence" value="ECO:0007669"/>
    <property type="project" value="InterPro"/>
</dbReference>
<sequence length="97" mass="11142">MSNSAITGLCRCCHAEGDFKSLDVSYNFNGIDEVYSVMLRDTFNVNITSEKGLCFYHICEVCELRLRDASFFKQQVVACEQKFMQHCNENGFKSMLM</sequence>
<protein>
    <recommendedName>
        <fullName evidence="1">ZAD domain-containing protein</fullName>
    </recommendedName>
</protein>
<reference evidence="2" key="1">
    <citation type="submission" date="2021-12" db="EMBL/GenBank/DDBJ databases">
        <authorList>
            <person name="King R."/>
        </authorList>
    </citation>
    <scope>NUCLEOTIDE SEQUENCE</scope>
</reference>
<gene>
    <name evidence="2" type="ORF">DIATSA_LOCUS11753</name>
</gene>
<dbReference type="EMBL" id="OU893337">
    <property type="protein sequence ID" value="CAG9794372.1"/>
    <property type="molecule type" value="Genomic_DNA"/>
</dbReference>
<dbReference type="GO" id="GO:0008270">
    <property type="term" value="F:zinc ion binding"/>
    <property type="evidence" value="ECO:0007669"/>
    <property type="project" value="InterPro"/>
</dbReference>